<evidence type="ECO:0000313" key="15">
    <source>
        <dbReference type="EMBL" id="KIY95216.1"/>
    </source>
</evidence>
<evidence type="ECO:0000256" key="10">
    <source>
        <dbReference type="ARBA" id="ARBA00053280"/>
    </source>
</evidence>
<keyword evidence="7 11" id="KW-0067">ATP-binding</keyword>
<comment type="catalytic activity">
    <reaction evidence="11">
        <text>ATP + H2O = ADP + phosphate + H(+)</text>
        <dbReference type="Rhea" id="RHEA:13065"/>
        <dbReference type="ChEBI" id="CHEBI:15377"/>
        <dbReference type="ChEBI" id="CHEBI:15378"/>
        <dbReference type="ChEBI" id="CHEBI:30616"/>
        <dbReference type="ChEBI" id="CHEBI:43474"/>
        <dbReference type="ChEBI" id="CHEBI:456216"/>
        <dbReference type="EC" id="3.6.4.12"/>
    </reaction>
</comment>
<evidence type="ECO:0000256" key="3">
    <source>
        <dbReference type="ARBA" id="ARBA00022705"/>
    </source>
</evidence>
<dbReference type="PANTHER" id="PTHR11630:SF43">
    <property type="entry name" value="DNA REPLICATION LICENSING FACTOR MCM6"/>
    <property type="match status" value="1"/>
</dbReference>
<accession>A0A0D2M182</accession>
<dbReference type="SUPFAM" id="SSF50249">
    <property type="entry name" value="Nucleic acid-binding proteins"/>
    <property type="match status" value="1"/>
</dbReference>
<evidence type="ECO:0000259" key="14">
    <source>
        <dbReference type="Pfam" id="PF17207"/>
    </source>
</evidence>
<evidence type="ECO:0000256" key="4">
    <source>
        <dbReference type="ARBA" id="ARBA00022741"/>
    </source>
</evidence>
<dbReference type="FunFam" id="2.20.28.10:FF:000003">
    <property type="entry name" value="DNA helicase"/>
    <property type="match status" value="1"/>
</dbReference>
<dbReference type="InterPro" id="IPR033762">
    <property type="entry name" value="MCM_OB"/>
</dbReference>
<dbReference type="PANTHER" id="PTHR11630">
    <property type="entry name" value="DNA REPLICATION LICENSING FACTOR MCM FAMILY MEMBER"/>
    <property type="match status" value="1"/>
</dbReference>
<dbReference type="GeneID" id="25730140"/>
<organism evidence="15 16">
    <name type="scientific">Monoraphidium neglectum</name>
    <dbReference type="NCBI Taxonomy" id="145388"/>
    <lineage>
        <taxon>Eukaryota</taxon>
        <taxon>Viridiplantae</taxon>
        <taxon>Chlorophyta</taxon>
        <taxon>core chlorophytes</taxon>
        <taxon>Chlorophyceae</taxon>
        <taxon>CS clade</taxon>
        <taxon>Sphaeropleales</taxon>
        <taxon>Selenastraceae</taxon>
        <taxon>Monoraphidium</taxon>
    </lineage>
</organism>
<gene>
    <name evidence="15" type="ORF">MNEG_12747</name>
</gene>
<dbReference type="GO" id="GO:0000727">
    <property type="term" value="P:double-strand break repair via break-induced replication"/>
    <property type="evidence" value="ECO:0007669"/>
    <property type="project" value="TreeGrafter"/>
</dbReference>
<keyword evidence="6 11" id="KW-0347">Helicase</keyword>
<dbReference type="PRINTS" id="PR01662">
    <property type="entry name" value="MCMPROTEIN6"/>
</dbReference>
<dbReference type="SMART" id="SM00350">
    <property type="entry name" value="MCM"/>
    <property type="match status" value="1"/>
</dbReference>
<dbReference type="GO" id="GO:0016787">
    <property type="term" value="F:hydrolase activity"/>
    <property type="evidence" value="ECO:0007669"/>
    <property type="project" value="UniProtKB-KW"/>
</dbReference>
<comment type="function">
    <text evidence="10">Probable component of the MCM2-7 complex (MCM complex) that may function as a DNA helicase and which is essential to undergo a single round of replication initiation and elongation per cell cycle in eukaryotic cells.</text>
</comment>
<dbReference type="GO" id="GO:1990518">
    <property type="term" value="F:single-stranded 3'-5' DNA helicase activity"/>
    <property type="evidence" value="ECO:0007669"/>
    <property type="project" value="TreeGrafter"/>
</dbReference>
<dbReference type="Gene3D" id="3.30.1640.10">
    <property type="entry name" value="mini-chromosome maintenance (MCM) complex, chain A, domain 1"/>
    <property type="match status" value="1"/>
</dbReference>
<name>A0A0D2M182_9CHLO</name>
<comment type="subunit">
    <text evidence="11">Component of the MCM2-7 complex.</text>
</comment>
<dbReference type="STRING" id="145388.A0A0D2M182"/>
<dbReference type="GO" id="GO:0005524">
    <property type="term" value="F:ATP binding"/>
    <property type="evidence" value="ECO:0007669"/>
    <property type="project" value="UniProtKB-UniRule"/>
</dbReference>
<evidence type="ECO:0000313" key="16">
    <source>
        <dbReference type="Proteomes" id="UP000054498"/>
    </source>
</evidence>
<dbReference type="Pfam" id="PF14551">
    <property type="entry name" value="MCM_N"/>
    <property type="match status" value="1"/>
</dbReference>
<evidence type="ECO:0000256" key="12">
    <source>
        <dbReference type="SAM" id="MobiDB-lite"/>
    </source>
</evidence>
<dbReference type="Pfam" id="PF17207">
    <property type="entry name" value="MCM_OB"/>
    <property type="match status" value="1"/>
</dbReference>
<feature type="domain" description="MCM N-terminal" evidence="13">
    <location>
        <begin position="23"/>
        <end position="132"/>
    </location>
</feature>
<dbReference type="Proteomes" id="UP000054498">
    <property type="component" value="Unassembled WGS sequence"/>
</dbReference>
<dbReference type="GO" id="GO:0006270">
    <property type="term" value="P:DNA replication initiation"/>
    <property type="evidence" value="ECO:0007669"/>
    <property type="project" value="UniProtKB-UniRule"/>
</dbReference>
<keyword evidence="4 11" id="KW-0547">Nucleotide-binding</keyword>
<dbReference type="Gene3D" id="2.40.50.140">
    <property type="entry name" value="Nucleic acid-binding proteins"/>
    <property type="match status" value="1"/>
</dbReference>
<keyword evidence="5 11" id="KW-0378">Hydrolase</keyword>
<dbReference type="EC" id="3.6.4.12" evidence="11"/>
<evidence type="ECO:0000256" key="5">
    <source>
        <dbReference type="ARBA" id="ARBA00022801"/>
    </source>
</evidence>
<evidence type="ECO:0000256" key="6">
    <source>
        <dbReference type="ARBA" id="ARBA00022806"/>
    </source>
</evidence>
<dbReference type="InterPro" id="IPR031327">
    <property type="entry name" value="MCM"/>
</dbReference>
<keyword evidence="16" id="KW-1185">Reference proteome</keyword>
<evidence type="ECO:0000259" key="13">
    <source>
        <dbReference type="Pfam" id="PF14551"/>
    </source>
</evidence>
<evidence type="ECO:0000256" key="8">
    <source>
        <dbReference type="ARBA" id="ARBA00023125"/>
    </source>
</evidence>
<keyword evidence="9" id="KW-0539">Nucleus</keyword>
<dbReference type="GO" id="GO:0042555">
    <property type="term" value="C:MCM complex"/>
    <property type="evidence" value="ECO:0007669"/>
    <property type="project" value="UniProtKB-UniRule"/>
</dbReference>
<feature type="domain" description="MCM OB" evidence="14">
    <location>
        <begin position="141"/>
        <end position="268"/>
    </location>
</feature>
<evidence type="ECO:0000256" key="9">
    <source>
        <dbReference type="ARBA" id="ARBA00023242"/>
    </source>
</evidence>
<dbReference type="RefSeq" id="XP_013894236.1">
    <property type="nucleotide sequence ID" value="XM_014038782.1"/>
</dbReference>
<dbReference type="AlphaFoldDB" id="A0A0D2M182"/>
<keyword evidence="8 11" id="KW-0238">DNA-binding</keyword>
<evidence type="ECO:0000256" key="7">
    <source>
        <dbReference type="ARBA" id="ARBA00022840"/>
    </source>
</evidence>
<dbReference type="KEGG" id="mng:MNEG_12747"/>
<dbReference type="InterPro" id="IPR027925">
    <property type="entry name" value="MCM_N"/>
</dbReference>
<evidence type="ECO:0000256" key="2">
    <source>
        <dbReference type="ARBA" id="ARBA00008010"/>
    </source>
</evidence>
<keyword evidence="11" id="KW-0131">Cell cycle</keyword>
<dbReference type="OrthoDB" id="1744952at2759"/>
<dbReference type="EMBL" id="KK103630">
    <property type="protein sequence ID" value="KIY95216.1"/>
    <property type="molecule type" value="Genomic_DNA"/>
</dbReference>
<proteinExistence type="inferred from homology"/>
<comment type="function">
    <text evidence="11">Acts as component of the MCM2-7 complex (MCM complex) which is the replicative helicase essential for 'once per cell cycle' DNA replication initiation and elongation in eukaryotic cells. The active ATPase sites in the MCM2-7 ring are formed through the interaction surfaces of two neighboring subunits such that a critical structure of a conserved arginine finger motif is provided in trans relative to the ATP-binding site of the Walker A box of the adjacent subunit. The six ATPase active sites, however, are likely to contribute differentially to the complex helicase activity.</text>
</comment>
<reference evidence="15 16" key="1">
    <citation type="journal article" date="2013" name="BMC Genomics">
        <title>Reconstruction of the lipid metabolism for the microalga Monoraphidium neglectum from its genome sequence reveals characteristics suitable for biofuel production.</title>
        <authorList>
            <person name="Bogen C."/>
            <person name="Al-Dilaimi A."/>
            <person name="Albersmeier A."/>
            <person name="Wichmann J."/>
            <person name="Grundmann M."/>
            <person name="Rupp O."/>
            <person name="Lauersen K.J."/>
            <person name="Blifernez-Klassen O."/>
            <person name="Kalinowski J."/>
            <person name="Goesmann A."/>
            <person name="Mussgnug J.H."/>
            <person name="Kruse O."/>
        </authorList>
    </citation>
    <scope>NUCLEOTIDE SEQUENCE [LARGE SCALE GENOMIC DNA]</scope>
    <source>
        <strain evidence="15 16">SAG 48.87</strain>
    </source>
</reference>
<comment type="similarity">
    <text evidence="2 11">Belongs to the MCM family.</text>
</comment>
<evidence type="ECO:0000256" key="11">
    <source>
        <dbReference type="RuleBase" id="RU368064"/>
    </source>
</evidence>
<sequence>MAAAQADNTQYVQDERVAGLADSFGQFLSDFSPENWMPEPSQGTQGSQDGGAAPRSFMARRVEEMCQSGETVLYIEFDHLQEYSYDMSHQIRDHYERAEPVLRRALQDHVRRRHADYLKEAHGVEKEFFIGVTGLPDTERLRDLRVEKIGRLVSFSGTVTRTTEVRPELFLGAFKCGKCSTRVTGVEQQYKYTTPMICKGKACGNRNLWVLDRDESVFVDWQRVKVQENVDEIPGGALPRTMDVILRANNVDRAKAGDRVSFAGSLVVCPDVAALFSPGQGVSIKPAATSNDATGEGVVGVGAGNREVTYRLMFIACSAQDS</sequence>
<keyword evidence="3 11" id="KW-0235">DNA replication</keyword>
<dbReference type="GO" id="GO:0000347">
    <property type="term" value="C:THO complex"/>
    <property type="evidence" value="ECO:0007669"/>
    <property type="project" value="UniProtKB-ARBA"/>
</dbReference>
<dbReference type="Gene3D" id="2.20.28.10">
    <property type="match status" value="1"/>
</dbReference>
<evidence type="ECO:0000256" key="1">
    <source>
        <dbReference type="ARBA" id="ARBA00004123"/>
    </source>
</evidence>
<dbReference type="GO" id="GO:1902969">
    <property type="term" value="P:mitotic DNA replication"/>
    <property type="evidence" value="ECO:0007669"/>
    <property type="project" value="TreeGrafter"/>
</dbReference>
<dbReference type="GO" id="GO:0003697">
    <property type="term" value="F:single-stranded DNA binding"/>
    <property type="evidence" value="ECO:0007669"/>
    <property type="project" value="TreeGrafter"/>
</dbReference>
<dbReference type="InterPro" id="IPR008049">
    <property type="entry name" value="MCM6"/>
</dbReference>
<dbReference type="InterPro" id="IPR012340">
    <property type="entry name" value="NA-bd_OB-fold"/>
</dbReference>
<comment type="subcellular location">
    <subcellularLocation>
        <location evidence="1 11">Nucleus</location>
    </subcellularLocation>
</comment>
<feature type="region of interest" description="Disordered" evidence="12">
    <location>
        <begin position="31"/>
        <end position="53"/>
    </location>
</feature>
<protein>
    <recommendedName>
        <fullName evidence="11">DNA replication licensing factor MCM6</fullName>
        <ecNumber evidence="11">3.6.4.12</ecNumber>
    </recommendedName>
</protein>